<evidence type="ECO:0000313" key="3">
    <source>
        <dbReference type="EMBL" id="CAB4164362.1"/>
    </source>
</evidence>
<dbReference type="InterPro" id="IPR038718">
    <property type="entry name" value="SNF2-like_sf"/>
</dbReference>
<dbReference type="InterPro" id="IPR049730">
    <property type="entry name" value="SNF2/RAD54-like_C"/>
</dbReference>
<evidence type="ECO:0000259" key="2">
    <source>
        <dbReference type="PROSITE" id="PS51192"/>
    </source>
</evidence>
<dbReference type="PANTHER" id="PTHR45629:SF7">
    <property type="entry name" value="DNA EXCISION REPAIR PROTEIN ERCC-6-RELATED"/>
    <property type="match status" value="1"/>
</dbReference>
<dbReference type="GO" id="GO:0003677">
    <property type="term" value="F:DNA binding"/>
    <property type="evidence" value="ECO:0007669"/>
    <property type="project" value="InterPro"/>
</dbReference>
<reference evidence="3" key="1">
    <citation type="submission" date="2020-04" db="EMBL/GenBank/DDBJ databases">
        <authorList>
            <person name="Chiriac C."/>
            <person name="Salcher M."/>
            <person name="Ghai R."/>
            <person name="Kavagutti S V."/>
        </authorList>
    </citation>
    <scope>NUCLEOTIDE SEQUENCE</scope>
</reference>
<dbReference type="PROSITE" id="PS51192">
    <property type="entry name" value="HELICASE_ATP_BIND_1"/>
    <property type="match status" value="1"/>
</dbReference>
<protein>
    <submittedName>
        <fullName evidence="3">HELICc domain containing protein</fullName>
    </submittedName>
</protein>
<sequence>MAALRLYQELAADFLYANDRTMMLAPVGAGKTCTALTAMQAMVKDGVVKRFLVVAPKRVCESVWPVEAKKWAQMDVAVAVGTPTARIKALNSKAPVVVTNYDNLQWLAGQDLNFDGIVFDELTKMKNPSGKRFKALHKIIDQFKVRIGLTGSFTSNGLEDVFGQCKIIDQSLLGRSKGAFMQTYFIPINPEYGEWMPRPKALENVMAKIKPATFVLEAGEYKDKLPELHTVELRCDMDRTLYEKMKRDFVVQFPSAEVIAQNAAVVTGKLQQMAGGWVYETTKTPTEVPGKFKITQTPVWFSAHKFDLLDDLLEENQRANTIIFYMYKEELAELKRRYPQAITLDDENAIERWNKGEIELLLAHPKSAQFGLNLQFGGNRMVFTSLPWSLTDFEQAIGRIHRSGQRHDVWVYILLTNKTVDEKIWASLNDKQTLAQIAMNELAP</sequence>
<dbReference type="InterPro" id="IPR050496">
    <property type="entry name" value="SNF2_RAD54_helicase_repair"/>
</dbReference>
<evidence type="ECO:0000256" key="1">
    <source>
        <dbReference type="ARBA" id="ARBA00022801"/>
    </source>
</evidence>
<dbReference type="InterPro" id="IPR001650">
    <property type="entry name" value="Helicase_C-like"/>
</dbReference>
<dbReference type="SMART" id="SM00487">
    <property type="entry name" value="DEXDc"/>
    <property type="match status" value="1"/>
</dbReference>
<dbReference type="InterPro" id="IPR027417">
    <property type="entry name" value="P-loop_NTPase"/>
</dbReference>
<dbReference type="GO" id="GO:0016787">
    <property type="term" value="F:hydrolase activity"/>
    <property type="evidence" value="ECO:0007669"/>
    <property type="project" value="UniProtKB-KW"/>
</dbReference>
<dbReference type="GO" id="GO:0005524">
    <property type="term" value="F:ATP binding"/>
    <property type="evidence" value="ECO:0007669"/>
    <property type="project" value="InterPro"/>
</dbReference>
<accession>A0A6J5NZU8</accession>
<dbReference type="Gene3D" id="3.40.50.300">
    <property type="entry name" value="P-loop containing nucleotide triphosphate hydrolases"/>
    <property type="match status" value="1"/>
</dbReference>
<keyword evidence="1" id="KW-0378">Hydrolase</keyword>
<proteinExistence type="predicted"/>
<gene>
    <name evidence="3" type="ORF">UFOVP830_28</name>
</gene>
<name>A0A6J5NZU8_9CAUD</name>
<organism evidence="3">
    <name type="scientific">uncultured Caudovirales phage</name>
    <dbReference type="NCBI Taxonomy" id="2100421"/>
    <lineage>
        <taxon>Viruses</taxon>
        <taxon>Duplodnaviria</taxon>
        <taxon>Heunggongvirae</taxon>
        <taxon>Uroviricota</taxon>
        <taxon>Caudoviricetes</taxon>
        <taxon>Peduoviridae</taxon>
        <taxon>Maltschvirus</taxon>
        <taxon>Maltschvirus maltsch</taxon>
    </lineage>
</organism>
<dbReference type="Pfam" id="PF00271">
    <property type="entry name" value="Helicase_C"/>
    <property type="match status" value="1"/>
</dbReference>
<dbReference type="SUPFAM" id="SSF52540">
    <property type="entry name" value="P-loop containing nucleoside triphosphate hydrolases"/>
    <property type="match status" value="2"/>
</dbReference>
<dbReference type="Pfam" id="PF00176">
    <property type="entry name" value="SNF2-rel_dom"/>
    <property type="match status" value="1"/>
</dbReference>
<dbReference type="EMBL" id="LR796761">
    <property type="protein sequence ID" value="CAB4164362.1"/>
    <property type="molecule type" value="Genomic_DNA"/>
</dbReference>
<dbReference type="CDD" id="cd18793">
    <property type="entry name" value="SF2_C_SNF"/>
    <property type="match status" value="1"/>
</dbReference>
<dbReference type="InterPro" id="IPR000330">
    <property type="entry name" value="SNF2_N"/>
</dbReference>
<feature type="domain" description="Helicase ATP-binding" evidence="2">
    <location>
        <begin position="12"/>
        <end position="171"/>
    </location>
</feature>
<dbReference type="PANTHER" id="PTHR45629">
    <property type="entry name" value="SNF2/RAD54 FAMILY MEMBER"/>
    <property type="match status" value="1"/>
</dbReference>
<dbReference type="Gene3D" id="3.40.50.10810">
    <property type="entry name" value="Tandem AAA-ATPase domain"/>
    <property type="match status" value="1"/>
</dbReference>
<dbReference type="InterPro" id="IPR014001">
    <property type="entry name" value="Helicase_ATP-bd"/>
</dbReference>